<evidence type="ECO:0000256" key="5">
    <source>
        <dbReference type="ARBA" id="ARBA00022989"/>
    </source>
</evidence>
<dbReference type="Pfam" id="PF02469">
    <property type="entry name" value="Fasciclin"/>
    <property type="match status" value="4"/>
</dbReference>
<reference evidence="10" key="1">
    <citation type="submission" date="2020-11" db="EMBL/GenBank/DDBJ databases">
        <authorList>
            <person name="Tran Van P."/>
        </authorList>
    </citation>
    <scope>NUCLEOTIDE SEQUENCE</scope>
</reference>
<feature type="domain" description="FAS1" evidence="9">
    <location>
        <begin position="350"/>
        <end position="485"/>
    </location>
</feature>
<dbReference type="SUPFAM" id="SSF82153">
    <property type="entry name" value="FAS1 domain"/>
    <property type="match status" value="4"/>
</dbReference>
<dbReference type="GO" id="GO:0031012">
    <property type="term" value="C:extracellular matrix"/>
    <property type="evidence" value="ECO:0007669"/>
    <property type="project" value="TreeGrafter"/>
</dbReference>
<comment type="similarity">
    <text evidence="2">Belongs to the EMC6 family.</text>
</comment>
<feature type="region of interest" description="Disordered" evidence="7">
    <location>
        <begin position="208"/>
        <end position="240"/>
    </location>
</feature>
<dbReference type="SMART" id="SM00554">
    <property type="entry name" value="FAS1"/>
    <property type="match status" value="4"/>
</dbReference>
<name>A0A7R9K1B1_TIMGE</name>
<feature type="compositionally biased region" description="Basic and acidic residues" evidence="7">
    <location>
        <begin position="213"/>
        <end position="230"/>
    </location>
</feature>
<gene>
    <name evidence="10" type="ORF">TGEB3V08_LOCUS6920</name>
</gene>
<evidence type="ECO:0000256" key="1">
    <source>
        <dbReference type="ARBA" id="ARBA00004477"/>
    </source>
</evidence>
<evidence type="ECO:0000256" key="3">
    <source>
        <dbReference type="ARBA" id="ARBA00022692"/>
    </source>
</evidence>
<dbReference type="InterPro" id="IPR050904">
    <property type="entry name" value="Adhesion/Biosynth-related"/>
</dbReference>
<dbReference type="GO" id="GO:0050839">
    <property type="term" value="F:cell adhesion molecule binding"/>
    <property type="evidence" value="ECO:0007669"/>
    <property type="project" value="TreeGrafter"/>
</dbReference>
<evidence type="ECO:0000256" key="7">
    <source>
        <dbReference type="SAM" id="MobiDB-lite"/>
    </source>
</evidence>
<comment type="subcellular location">
    <subcellularLocation>
        <location evidence="1">Endoplasmic reticulum membrane</location>
        <topology evidence="1">Multi-pass membrane protein</topology>
    </subcellularLocation>
</comment>
<keyword evidence="3 8" id="KW-0812">Transmembrane</keyword>
<dbReference type="PANTHER" id="PTHR10900:SF114">
    <property type="entry name" value="FAS1 DOMAIN-CONTAINING PROTEIN"/>
    <property type="match status" value="1"/>
</dbReference>
<evidence type="ECO:0000256" key="4">
    <source>
        <dbReference type="ARBA" id="ARBA00022824"/>
    </source>
</evidence>
<accession>A0A7R9K1B1</accession>
<evidence type="ECO:0000256" key="8">
    <source>
        <dbReference type="SAM" id="Phobius"/>
    </source>
</evidence>
<dbReference type="PROSITE" id="PS50213">
    <property type="entry name" value="FAS1"/>
    <property type="match status" value="4"/>
</dbReference>
<keyword evidence="4" id="KW-0256">Endoplasmic reticulum</keyword>
<dbReference type="Pfam" id="PF07019">
    <property type="entry name" value="EMC6"/>
    <property type="match status" value="1"/>
</dbReference>
<feature type="domain" description="FAS1" evidence="9">
    <location>
        <begin position="643"/>
        <end position="779"/>
    </location>
</feature>
<protein>
    <recommendedName>
        <fullName evidence="9">FAS1 domain-containing protein</fullName>
    </recommendedName>
</protein>
<keyword evidence="5 8" id="KW-1133">Transmembrane helix</keyword>
<feature type="transmembrane region" description="Helical" evidence="8">
    <location>
        <begin position="45"/>
        <end position="69"/>
    </location>
</feature>
<dbReference type="EMBL" id="OE841949">
    <property type="protein sequence ID" value="CAD7597941.1"/>
    <property type="molecule type" value="Genomic_DNA"/>
</dbReference>
<dbReference type="GO" id="GO:0030198">
    <property type="term" value="P:extracellular matrix organization"/>
    <property type="evidence" value="ECO:0007669"/>
    <property type="project" value="TreeGrafter"/>
</dbReference>
<dbReference type="Gene3D" id="2.30.180.10">
    <property type="entry name" value="FAS1 domain"/>
    <property type="match status" value="4"/>
</dbReference>
<dbReference type="GO" id="GO:0005789">
    <property type="term" value="C:endoplasmic reticulum membrane"/>
    <property type="evidence" value="ECO:0007669"/>
    <property type="project" value="UniProtKB-SubCell"/>
</dbReference>
<dbReference type="GO" id="GO:0007155">
    <property type="term" value="P:cell adhesion"/>
    <property type="evidence" value="ECO:0007669"/>
    <property type="project" value="TreeGrafter"/>
</dbReference>
<evidence type="ECO:0000256" key="6">
    <source>
        <dbReference type="ARBA" id="ARBA00023136"/>
    </source>
</evidence>
<dbReference type="GO" id="GO:0005615">
    <property type="term" value="C:extracellular space"/>
    <property type="evidence" value="ECO:0007669"/>
    <property type="project" value="TreeGrafter"/>
</dbReference>
<evidence type="ECO:0000259" key="9">
    <source>
        <dbReference type="PROSITE" id="PS50213"/>
    </source>
</evidence>
<keyword evidence="6 8" id="KW-0472">Membrane</keyword>
<dbReference type="InterPro" id="IPR036378">
    <property type="entry name" value="FAS1_dom_sf"/>
</dbReference>
<dbReference type="InterPro" id="IPR029008">
    <property type="entry name" value="EMC6-like"/>
</dbReference>
<dbReference type="AlphaFoldDB" id="A0A7R9K1B1"/>
<dbReference type="PANTHER" id="PTHR10900">
    <property type="entry name" value="PERIOSTIN-RELATED"/>
    <property type="match status" value="1"/>
</dbReference>
<evidence type="ECO:0000313" key="10">
    <source>
        <dbReference type="EMBL" id="CAD7597941.1"/>
    </source>
</evidence>
<dbReference type="InterPro" id="IPR000782">
    <property type="entry name" value="FAS1_domain"/>
</dbReference>
<feature type="domain" description="FAS1" evidence="9">
    <location>
        <begin position="783"/>
        <end position="919"/>
    </location>
</feature>
<feature type="domain" description="FAS1" evidence="9">
    <location>
        <begin position="508"/>
        <end position="639"/>
    </location>
</feature>
<organism evidence="10">
    <name type="scientific">Timema genevievae</name>
    <name type="common">Walking stick</name>
    <dbReference type="NCBI Taxonomy" id="629358"/>
    <lineage>
        <taxon>Eukaryota</taxon>
        <taxon>Metazoa</taxon>
        <taxon>Ecdysozoa</taxon>
        <taxon>Arthropoda</taxon>
        <taxon>Hexapoda</taxon>
        <taxon>Insecta</taxon>
        <taxon>Pterygota</taxon>
        <taxon>Neoptera</taxon>
        <taxon>Polyneoptera</taxon>
        <taxon>Phasmatodea</taxon>
        <taxon>Timematodea</taxon>
        <taxon>Timematoidea</taxon>
        <taxon>Timematidae</taxon>
        <taxon>Timema</taxon>
    </lineage>
</organism>
<proteinExistence type="inferred from homology"/>
<sequence>MASGRVRTKLEKSGELVAYSEAAVRNNASVVEYCRTSMAALSGGTAGLLGMTGFYGFGFYVFAVVGLWVEYRGSEPAFAWRESEKPFRKNHPQFTRSEIRTSISPSSAVELNTTSALANYATEFSRPEPLLFHSGILFLDCPHEAEFQIHFLTESRGAPGIEPWTSVSVTRNSMSMVESWDKQVEEIFTLSPVTTDHGDTQVLHVHARSAAGGRRDERHGQQDTVVEHQDGPGTRAGSLVPGSNPVRIIVGYLEDNSTWVNCHSWVEWLPGDITIRLKIERKRTRYSTVKPCLHCPNVCVVEEVPGTSHKIWTECKYWRNRDICGQKAVIRYECCEGFHMVPGEQGCTGVKPLKNVLETARDLGAYKFVQYIEQSGLDTELAKRGVHTLFAPLDSAFEELPREQKARLENYRGNPDNPILLYHLVGRKLTSQSFKADLLVESRYEGHKLRINKYSNGMETVNCVTIARKDQEASNGIVHIVDSLLDPAFTVQRDLTEIVAQVGSIGEHGRLVILGSTDGRFSELAKAMEKTEFVNKMRNNRQPCTFLAPSDEAFQKIPQSRLDKIMANKEAKEALLENHVIQHPMCLPAVLGEHKVRTMGEDKMVFDCDKRGVTLEGKRLRADFTMGENGVIYMVDDVLVPDRAKSILQLAEQEKLYTFMQLVRTSGLDDALENFGEYTIFAPSEAAMHSLAPETLRTLRKNKDLARQFVLYHSTQGRHNTDTITICLCTCDQVVMSLDEQNPLRLQVYRKSIGVEDAMIEKPDIDGMNGCIHVINKALSPVNTSAGDILRQDGNFSIFLTAMEKVMEKNPQTLELQKPGSSYTFFVPTDQAFNKLGSARLHRIMGDSTYLTKTIKNHLVEDMFASEGFRSDLFYDVQTRQNIVDVVKKNGKLKVNDATMTRCDLLNTNGVIHVINKVLLPDHHIED</sequence>
<evidence type="ECO:0000256" key="2">
    <source>
        <dbReference type="ARBA" id="ARBA00009436"/>
    </source>
</evidence>